<keyword evidence="9" id="KW-1185">Reference proteome</keyword>
<keyword evidence="2" id="KW-0479">Metal-binding</keyword>
<evidence type="ECO:0000256" key="5">
    <source>
        <dbReference type="ARBA" id="ARBA00023014"/>
    </source>
</evidence>
<dbReference type="EMBL" id="CP070499">
    <property type="protein sequence ID" value="QSB16122.1"/>
    <property type="molecule type" value="Genomic_DNA"/>
</dbReference>
<dbReference type="InterPro" id="IPR017881">
    <property type="entry name" value="NirD"/>
</dbReference>
<feature type="domain" description="Rieske" evidence="7">
    <location>
        <begin position="21"/>
        <end position="121"/>
    </location>
</feature>
<dbReference type="PANTHER" id="PTHR40562">
    <property type="match status" value="1"/>
</dbReference>
<dbReference type="GO" id="GO:0016705">
    <property type="term" value="F:oxidoreductase activity, acting on paired donors, with incorporation or reduction of molecular oxygen"/>
    <property type="evidence" value="ECO:0007669"/>
    <property type="project" value="UniProtKB-ARBA"/>
</dbReference>
<proteinExistence type="predicted"/>
<evidence type="ECO:0000256" key="2">
    <source>
        <dbReference type="ARBA" id="ARBA00022723"/>
    </source>
</evidence>
<dbReference type="GO" id="GO:0008942">
    <property type="term" value="F:nitrite reductase [NAD(P)H] activity"/>
    <property type="evidence" value="ECO:0007669"/>
    <property type="project" value="InterPro"/>
</dbReference>
<evidence type="ECO:0000256" key="3">
    <source>
        <dbReference type="ARBA" id="ARBA00023002"/>
    </source>
</evidence>
<dbReference type="Pfam" id="PF13806">
    <property type="entry name" value="Rieske_2"/>
    <property type="match status" value="1"/>
</dbReference>
<dbReference type="NCBIfam" id="TIGR02378">
    <property type="entry name" value="nirD_assim_sml"/>
    <property type="match status" value="1"/>
</dbReference>
<dbReference type="RefSeq" id="WP_275581047.1">
    <property type="nucleotide sequence ID" value="NZ_CP070499.1"/>
</dbReference>
<gene>
    <name evidence="8" type="primary">nirD</name>
    <name evidence="8" type="ORF">JQS43_07410</name>
</gene>
<name>A0A895YJA8_9ACTN</name>
<evidence type="ECO:0000256" key="4">
    <source>
        <dbReference type="ARBA" id="ARBA00023004"/>
    </source>
</evidence>
<dbReference type="GO" id="GO:0046872">
    <property type="term" value="F:metal ion binding"/>
    <property type="evidence" value="ECO:0007669"/>
    <property type="project" value="UniProtKB-KW"/>
</dbReference>
<keyword evidence="6" id="KW-0534">Nitrate assimilation</keyword>
<keyword evidence="1" id="KW-0001">2Fe-2S</keyword>
<evidence type="ECO:0000256" key="1">
    <source>
        <dbReference type="ARBA" id="ARBA00022714"/>
    </source>
</evidence>
<reference evidence="8" key="1">
    <citation type="submission" date="2021-02" db="EMBL/GenBank/DDBJ databases">
        <title>Natrosporangium hydrolyticum gen. nov., sp. nov, a haloalkaliphilic actinobacterium from a soda solonchak soil.</title>
        <authorList>
            <person name="Sorokin D.Y."/>
            <person name="Khijniak T.V."/>
            <person name="Zakharycheva A.P."/>
            <person name="Boueva O.V."/>
            <person name="Ariskina E.V."/>
            <person name="Hahnke R.L."/>
            <person name="Bunk B."/>
            <person name="Sproer C."/>
            <person name="Schumann P."/>
            <person name="Evtushenko L.I."/>
            <person name="Kublanov I.V."/>
        </authorList>
    </citation>
    <scope>NUCLEOTIDE SEQUENCE</scope>
    <source>
        <strain evidence="8">DSM 106523</strain>
    </source>
</reference>
<dbReference type="GO" id="GO:0042128">
    <property type="term" value="P:nitrate assimilation"/>
    <property type="evidence" value="ECO:0007669"/>
    <property type="project" value="UniProtKB-KW"/>
</dbReference>
<dbReference type="SUPFAM" id="SSF50022">
    <property type="entry name" value="ISP domain"/>
    <property type="match status" value="1"/>
</dbReference>
<keyword evidence="3" id="KW-0560">Oxidoreductase</keyword>
<dbReference type="Proteomes" id="UP000662857">
    <property type="component" value="Chromosome"/>
</dbReference>
<evidence type="ECO:0000259" key="7">
    <source>
        <dbReference type="PROSITE" id="PS51296"/>
    </source>
</evidence>
<dbReference type="Gene3D" id="2.102.10.10">
    <property type="entry name" value="Rieske [2Fe-2S] iron-sulphur domain"/>
    <property type="match status" value="1"/>
</dbReference>
<evidence type="ECO:0000313" key="8">
    <source>
        <dbReference type="EMBL" id="QSB16122.1"/>
    </source>
</evidence>
<evidence type="ECO:0000256" key="6">
    <source>
        <dbReference type="ARBA" id="ARBA00023063"/>
    </source>
</evidence>
<protein>
    <submittedName>
        <fullName evidence="8">Nitrite reductase small subunit NirD</fullName>
    </submittedName>
</protein>
<sequence>MTELQTASAAVLTRPRAEVWRDVCAFSDLMPERGVCVLLGGEQIAVFRTWSGELHAVSNYDPVGRAYVLSRGIVGSRGEVPTVASPLYKQAFDLRTGRCLDQPEVMLPVFPVRRRGDRVEIREVPAPERAP</sequence>
<dbReference type="KEGG" id="nhy:JQS43_07410"/>
<dbReference type="GO" id="GO:0051537">
    <property type="term" value="F:2 iron, 2 sulfur cluster binding"/>
    <property type="evidence" value="ECO:0007669"/>
    <property type="project" value="UniProtKB-KW"/>
</dbReference>
<dbReference type="PROSITE" id="PS51296">
    <property type="entry name" value="RIESKE"/>
    <property type="match status" value="1"/>
</dbReference>
<accession>A0A895YJA8</accession>
<dbReference type="PANTHER" id="PTHR40562:SF1">
    <property type="entry name" value="NITRITE REDUCTASE (NADH) SMALL SUBUNIT"/>
    <property type="match status" value="1"/>
</dbReference>
<dbReference type="GO" id="GO:0004497">
    <property type="term" value="F:monooxygenase activity"/>
    <property type="evidence" value="ECO:0007669"/>
    <property type="project" value="UniProtKB-ARBA"/>
</dbReference>
<evidence type="ECO:0000313" key="9">
    <source>
        <dbReference type="Proteomes" id="UP000662857"/>
    </source>
</evidence>
<keyword evidence="4" id="KW-0408">Iron</keyword>
<dbReference type="InterPro" id="IPR017941">
    <property type="entry name" value="Rieske_2Fe-2S"/>
</dbReference>
<keyword evidence="5" id="KW-0411">Iron-sulfur</keyword>
<organism evidence="8 9">
    <name type="scientific">Natronosporangium hydrolyticum</name>
    <dbReference type="NCBI Taxonomy" id="2811111"/>
    <lineage>
        <taxon>Bacteria</taxon>
        <taxon>Bacillati</taxon>
        <taxon>Actinomycetota</taxon>
        <taxon>Actinomycetes</taxon>
        <taxon>Micromonosporales</taxon>
        <taxon>Micromonosporaceae</taxon>
        <taxon>Natronosporangium</taxon>
    </lineage>
</organism>
<dbReference type="InterPro" id="IPR036922">
    <property type="entry name" value="Rieske_2Fe-2S_sf"/>
</dbReference>
<dbReference type="InterPro" id="IPR012748">
    <property type="entry name" value="Rieske-like_NirD"/>
</dbReference>
<dbReference type="AlphaFoldDB" id="A0A895YJA8"/>
<dbReference type="PROSITE" id="PS51300">
    <property type="entry name" value="NIRD"/>
    <property type="match status" value="1"/>
</dbReference>
<dbReference type="CDD" id="cd03529">
    <property type="entry name" value="Rieske_NirD"/>
    <property type="match status" value="1"/>
</dbReference>